<protein>
    <recommendedName>
        <fullName evidence="3">Zn(2)-C6 fungal-type domain-containing protein</fullName>
    </recommendedName>
</protein>
<evidence type="ECO:0000256" key="2">
    <source>
        <dbReference type="SAM" id="MobiDB-lite"/>
    </source>
</evidence>
<dbReference type="GO" id="GO:0000981">
    <property type="term" value="F:DNA-binding transcription factor activity, RNA polymerase II-specific"/>
    <property type="evidence" value="ECO:0007669"/>
    <property type="project" value="InterPro"/>
</dbReference>
<proteinExistence type="predicted"/>
<organism evidence="4">
    <name type="scientific">Eremomyces bilateralis CBS 781.70</name>
    <dbReference type="NCBI Taxonomy" id="1392243"/>
    <lineage>
        <taxon>Eukaryota</taxon>
        <taxon>Fungi</taxon>
        <taxon>Dikarya</taxon>
        <taxon>Ascomycota</taxon>
        <taxon>Pezizomycotina</taxon>
        <taxon>Dothideomycetes</taxon>
        <taxon>Dothideomycetes incertae sedis</taxon>
        <taxon>Eremomycetales</taxon>
        <taxon>Eremomycetaceae</taxon>
        <taxon>Eremomyces</taxon>
    </lineage>
</organism>
<accession>A0A6G1G1C4</accession>
<dbReference type="CDD" id="cd00067">
    <property type="entry name" value="GAL4"/>
    <property type="match status" value="1"/>
</dbReference>
<dbReference type="Pfam" id="PF00172">
    <property type="entry name" value="Zn_clus"/>
    <property type="match status" value="1"/>
</dbReference>
<dbReference type="InterPro" id="IPR036864">
    <property type="entry name" value="Zn2-C6_fun-type_DNA-bd_sf"/>
</dbReference>
<evidence type="ECO:0000313" key="6">
    <source>
        <dbReference type="RefSeq" id="XP_033533485.1"/>
    </source>
</evidence>
<reference evidence="6" key="3">
    <citation type="submission" date="2025-04" db="UniProtKB">
        <authorList>
            <consortium name="RefSeq"/>
        </authorList>
    </citation>
    <scope>IDENTIFICATION</scope>
    <source>
        <strain evidence="6">CBS 781.70</strain>
    </source>
</reference>
<evidence type="ECO:0000256" key="1">
    <source>
        <dbReference type="ARBA" id="ARBA00023242"/>
    </source>
</evidence>
<sequence>GSQKLKCGGEHPLCSRCARRGLECIYMKRRQMGRPKKFKDAANAPVWEDNARSATPTMSIGSLLNSSEVSDGSGEESHNGFHPSLANSPEFDDELGTGRTGLTARRPAETLRSSQLDSVQGDPISRRDSGAATISARGGTAQACACISRLSLALENLRCRESTDFHSSLCVLRRCMAIAREVLVCQMCPVHYDSAMQNAQVLATLMMSIAEQFRRIVWQIEGEEKRASAARERKTVQLSSCDMTPESIDDSDWEDCVSFQVEPGEWKCLLKKAVRAEIFGLKDGSHPCYALLLEGFETRLRGWHHAHPSSDWPTISHRQAIENGEPSCLKLLESSRRVIEPLQFDCIDL</sequence>
<dbReference type="GeneID" id="54416385"/>
<evidence type="ECO:0000313" key="4">
    <source>
        <dbReference type="EMBL" id="KAF1811854.1"/>
    </source>
</evidence>
<dbReference type="AlphaFoldDB" id="A0A6G1G1C4"/>
<dbReference type="Gene3D" id="4.10.240.10">
    <property type="entry name" value="Zn(2)-C6 fungal-type DNA-binding domain"/>
    <property type="match status" value="1"/>
</dbReference>
<dbReference type="Proteomes" id="UP000504638">
    <property type="component" value="Unplaced"/>
</dbReference>
<feature type="domain" description="Zn(2)-C6 fungal-type" evidence="3">
    <location>
        <begin position="3"/>
        <end position="31"/>
    </location>
</feature>
<reference evidence="4 6" key="1">
    <citation type="submission" date="2020-01" db="EMBL/GenBank/DDBJ databases">
        <authorList>
            <consortium name="DOE Joint Genome Institute"/>
            <person name="Haridas S."/>
            <person name="Albert R."/>
            <person name="Binder M."/>
            <person name="Bloem J."/>
            <person name="Labutti K."/>
            <person name="Salamov A."/>
            <person name="Andreopoulos B."/>
            <person name="Baker S.E."/>
            <person name="Barry K."/>
            <person name="Bills G."/>
            <person name="Bluhm B.H."/>
            <person name="Cannon C."/>
            <person name="Castanera R."/>
            <person name="Culley D.E."/>
            <person name="Daum C."/>
            <person name="Ezra D."/>
            <person name="Gonzalez J.B."/>
            <person name="Henrissat B."/>
            <person name="Kuo A."/>
            <person name="Liang C."/>
            <person name="Lipzen A."/>
            <person name="Lutzoni F."/>
            <person name="Magnuson J."/>
            <person name="Mondo S."/>
            <person name="Nolan M."/>
            <person name="Ohm R."/>
            <person name="Pangilinan J."/>
            <person name="Park H.-J."/>
            <person name="Ramirez L."/>
            <person name="Alfaro M."/>
            <person name="Sun H."/>
            <person name="Tritt A."/>
            <person name="Yoshinaga Y."/>
            <person name="Zwiers L.-H."/>
            <person name="Turgeon B.G."/>
            <person name="Goodwin S.B."/>
            <person name="Spatafora J.W."/>
            <person name="Crous P.W."/>
            <person name="Grigoriev I.V."/>
        </authorList>
    </citation>
    <scope>NUCLEOTIDE SEQUENCE</scope>
    <source>
        <strain evidence="4 6">CBS 781.70</strain>
    </source>
</reference>
<dbReference type="RefSeq" id="XP_033533485.1">
    <property type="nucleotide sequence ID" value="XM_033675815.1"/>
</dbReference>
<name>A0A6G1G1C4_9PEZI</name>
<dbReference type="InterPro" id="IPR001138">
    <property type="entry name" value="Zn2Cys6_DnaBD"/>
</dbReference>
<dbReference type="SUPFAM" id="SSF57701">
    <property type="entry name" value="Zn2/Cys6 DNA-binding domain"/>
    <property type="match status" value="1"/>
</dbReference>
<evidence type="ECO:0000259" key="3">
    <source>
        <dbReference type="Pfam" id="PF00172"/>
    </source>
</evidence>
<keyword evidence="1" id="KW-0539">Nucleus</keyword>
<dbReference type="GO" id="GO:0008270">
    <property type="term" value="F:zinc ion binding"/>
    <property type="evidence" value="ECO:0007669"/>
    <property type="project" value="InterPro"/>
</dbReference>
<dbReference type="OrthoDB" id="4356994at2759"/>
<feature type="non-terminal residue" evidence="4">
    <location>
        <position position="1"/>
    </location>
</feature>
<evidence type="ECO:0000313" key="5">
    <source>
        <dbReference type="Proteomes" id="UP000504638"/>
    </source>
</evidence>
<keyword evidence="5" id="KW-1185">Reference proteome</keyword>
<feature type="non-terminal residue" evidence="4">
    <location>
        <position position="349"/>
    </location>
</feature>
<dbReference type="EMBL" id="ML975160">
    <property type="protein sequence ID" value="KAF1811854.1"/>
    <property type="molecule type" value="Genomic_DNA"/>
</dbReference>
<gene>
    <name evidence="4 6" type="ORF">P152DRAFT_385080</name>
</gene>
<reference evidence="6" key="2">
    <citation type="submission" date="2020-04" db="EMBL/GenBank/DDBJ databases">
        <authorList>
            <consortium name="NCBI Genome Project"/>
        </authorList>
    </citation>
    <scope>NUCLEOTIDE SEQUENCE</scope>
    <source>
        <strain evidence="6">CBS 781.70</strain>
    </source>
</reference>
<feature type="region of interest" description="Disordered" evidence="2">
    <location>
        <begin position="57"/>
        <end position="132"/>
    </location>
</feature>